<accession>A0A1I0MVD6</accession>
<evidence type="ECO:0000313" key="2">
    <source>
        <dbReference type="EMBL" id="SEV92720.1"/>
    </source>
</evidence>
<sequence>MYIFHYLAKNTKTTDKEDKVLDDNRFGLGIDDINTKNIIDLDYDFNSEYGDGDIPEIDKPKSSNATNVVPDEVPNRNKPSTNKPGTK</sequence>
<feature type="compositionally biased region" description="Polar residues" evidence="1">
    <location>
        <begin position="77"/>
        <end position="87"/>
    </location>
</feature>
<protein>
    <submittedName>
        <fullName evidence="2">Uncharacterized protein</fullName>
    </submittedName>
</protein>
<gene>
    <name evidence="2" type="ORF">SAMN05421659_102179</name>
</gene>
<dbReference type="Proteomes" id="UP000199701">
    <property type="component" value="Unassembled WGS sequence"/>
</dbReference>
<evidence type="ECO:0000256" key="1">
    <source>
        <dbReference type="SAM" id="MobiDB-lite"/>
    </source>
</evidence>
<feature type="region of interest" description="Disordered" evidence="1">
    <location>
        <begin position="50"/>
        <end position="87"/>
    </location>
</feature>
<proteinExistence type="predicted"/>
<dbReference type="EMBL" id="FOJI01000002">
    <property type="protein sequence ID" value="SEV92720.1"/>
    <property type="molecule type" value="Genomic_DNA"/>
</dbReference>
<organism evidence="2 3">
    <name type="scientific">[Clostridium] fimetarium</name>
    <dbReference type="NCBI Taxonomy" id="99656"/>
    <lineage>
        <taxon>Bacteria</taxon>
        <taxon>Bacillati</taxon>
        <taxon>Bacillota</taxon>
        <taxon>Clostridia</taxon>
        <taxon>Lachnospirales</taxon>
        <taxon>Lachnospiraceae</taxon>
    </lineage>
</organism>
<name>A0A1I0MVD6_9FIRM</name>
<evidence type="ECO:0000313" key="3">
    <source>
        <dbReference type="Proteomes" id="UP000199701"/>
    </source>
</evidence>
<keyword evidence="3" id="KW-1185">Reference proteome</keyword>
<dbReference type="AlphaFoldDB" id="A0A1I0MVD6"/>
<reference evidence="2 3" key="1">
    <citation type="submission" date="2016-10" db="EMBL/GenBank/DDBJ databases">
        <authorList>
            <person name="de Groot N.N."/>
        </authorList>
    </citation>
    <scope>NUCLEOTIDE SEQUENCE [LARGE SCALE GENOMIC DNA]</scope>
    <source>
        <strain evidence="2 3">DSM 9179</strain>
    </source>
</reference>